<dbReference type="SUPFAM" id="SSF57196">
    <property type="entry name" value="EGF/Laminin"/>
    <property type="match status" value="2"/>
</dbReference>
<evidence type="ECO:0000256" key="11">
    <source>
        <dbReference type="ARBA" id="ARBA00022801"/>
    </source>
</evidence>
<comment type="cofactor">
    <cofactor evidence="2">
        <name>Mg(2+)</name>
        <dbReference type="ChEBI" id="CHEBI:18420"/>
    </cofactor>
</comment>
<feature type="domain" description="VWFA" evidence="22">
    <location>
        <begin position="288"/>
        <end position="468"/>
    </location>
</feature>
<dbReference type="InterPro" id="IPR000436">
    <property type="entry name" value="Sushi_SCR_CCP_dom"/>
</dbReference>
<evidence type="ECO:0000259" key="22">
    <source>
        <dbReference type="PROSITE" id="PS50234"/>
    </source>
</evidence>
<dbReference type="GO" id="GO:0005509">
    <property type="term" value="F:calcium ion binding"/>
    <property type="evidence" value="ECO:0007669"/>
    <property type="project" value="InterPro"/>
</dbReference>
<dbReference type="CDD" id="cd00190">
    <property type="entry name" value="Tryp_SPc"/>
    <property type="match status" value="1"/>
</dbReference>
<dbReference type="InterPro" id="IPR002035">
    <property type="entry name" value="VWF_A"/>
</dbReference>
<dbReference type="Gene3D" id="3.40.50.410">
    <property type="entry name" value="von Willebrand factor, type A domain"/>
    <property type="match status" value="1"/>
</dbReference>
<dbReference type="InterPro" id="IPR000152">
    <property type="entry name" value="EGF-type_Asp/Asn_hydroxyl_site"/>
</dbReference>
<evidence type="ECO:0000256" key="14">
    <source>
        <dbReference type="ARBA" id="ARBA00023157"/>
    </source>
</evidence>
<comment type="caution">
    <text evidence="18">Lacks conserved residue(s) required for the propagation of feature annotation.</text>
</comment>
<evidence type="ECO:0000259" key="24">
    <source>
        <dbReference type="PROSITE" id="PS50923"/>
    </source>
</evidence>
<dbReference type="PROSITE" id="PS01187">
    <property type="entry name" value="EGF_CA"/>
    <property type="match status" value="1"/>
</dbReference>
<dbReference type="SUPFAM" id="SSF53300">
    <property type="entry name" value="vWA-like"/>
    <property type="match status" value="1"/>
</dbReference>
<evidence type="ECO:0000256" key="8">
    <source>
        <dbReference type="ARBA" id="ARBA00022670"/>
    </source>
</evidence>
<evidence type="ECO:0000256" key="7">
    <source>
        <dbReference type="ARBA" id="ARBA00022659"/>
    </source>
</evidence>
<evidence type="ECO:0000256" key="13">
    <source>
        <dbReference type="ARBA" id="ARBA00022859"/>
    </source>
</evidence>
<evidence type="ECO:0000313" key="26">
    <source>
        <dbReference type="Proteomes" id="UP000225706"/>
    </source>
</evidence>
<dbReference type="InterPro" id="IPR018097">
    <property type="entry name" value="EGF_Ca-bd_CS"/>
</dbReference>
<keyword evidence="9 20" id="KW-0732">Signal</keyword>
<evidence type="ECO:0000256" key="2">
    <source>
        <dbReference type="ARBA" id="ARBA00001946"/>
    </source>
</evidence>
<dbReference type="InterPro" id="IPR009003">
    <property type="entry name" value="Peptidase_S1_PA"/>
</dbReference>
<dbReference type="PROSITE" id="PS01186">
    <property type="entry name" value="EGF_2"/>
    <property type="match status" value="2"/>
</dbReference>
<feature type="signal peptide" evidence="20">
    <location>
        <begin position="1"/>
        <end position="20"/>
    </location>
</feature>
<feature type="active site" description="Charge relay system" evidence="17">
    <location>
        <position position="586"/>
    </location>
</feature>
<dbReference type="Proteomes" id="UP000225706">
    <property type="component" value="Unassembled WGS sequence"/>
</dbReference>
<dbReference type="PRINTS" id="PR00010">
    <property type="entry name" value="EGFBLOOD"/>
</dbReference>
<evidence type="ECO:0000256" key="17">
    <source>
        <dbReference type="PIRSR" id="PIRSR001154-1"/>
    </source>
</evidence>
<keyword evidence="14 18" id="KW-1015">Disulfide bond</keyword>
<dbReference type="PROSITE" id="PS00135">
    <property type="entry name" value="TRYPSIN_SER"/>
    <property type="match status" value="1"/>
</dbReference>
<evidence type="ECO:0000256" key="10">
    <source>
        <dbReference type="ARBA" id="ARBA00022737"/>
    </source>
</evidence>
<dbReference type="GO" id="GO:0045087">
    <property type="term" value="P:innate immune response"/>
    <property type="evidence" value="ECO:0007669"/>
    <property type="project" value="UniProtKB-KW"/>
</dbReference>
<evidence type="ECO:0000256" key="15">
    <source>
        <dbReference type="ARBA" id="ARBA00023180"/>
    </source>
</evidence>
<dbReference type="SMART" id="SM00327">
    <property type="entry name" value="VWA"/>
    <property type="match status" value="1"/>
</dbReference>
<dbReference type="CDD" id="cd00033">
    <property type="entry name" value="CCP"/>
    <property type="match status" value="2"/>
</dbReference>
<dbReference type="AlphaFoldDB" id="A0A2B4S4C6"/>
<dbReference type="InterPro" id="IPR011360">
    <property type="entry name" value="Compl_C2_B"/>
</dbReference>
<dbReference type="GO" id="GO:0006508">
    <property type="term" value="P:proteolysis"/>
    <property type="evidence" value="ECO:0007669"/>
    <property type="project" value="UniProtKB-KW"/>
</dbReference>
<dbReference type="SMART" id="SM00181">
    <property type="entry name" value="EGF"/>
    <property type="match status" value="2"/>
</dbReference>
<dbReference type="STRING" id="50429.A0A2B4S4C6"/>
<dbReference type="CDD" id="cd00054">
    <property type="entry name" value="EGF_CA"/>
    <property type="match status" value="2"/>
</dbReference>
<evidence type="ECO:0000256" key="4">
    <source>
        <dbReference type="ARBA" id="ARBA00004613"/>
    </source>
</evidence>
<dbReference type="Pfam" id="PF00089">
    <property type="entry name" value="Trypsin"/>
    <property type="match status" value="1"/>
</dbReference>
<dbReference type="PROSITE" id="PS50026">
    <property type="entry name" value="EGF_3"/>
    <property type="match status" value="2"/>
</dbReference>
<comment type="cofactor">
    <cofactor evidence="1">
        <name>Mn(2+)</name>
        <dbReference type="ChEBI" id="CHEBI:29035"/>
    </cofactor>
</comment>
<organism evidence="25 26">
    <name type="scientific">Stylophora pistillata</name>
    <name type="common">Smooth cauliflower coral</name>
    <dbReference type="NCBI Taxonomy" id="50429"/>
    <lineage>
        <taxon>Eukaryota</taxon>
        <taxon>Metazoa</taxon>
        <taxon>Cnidaria</taxon>
        <taxon>Anthozoa</taxon>
        <taxon>Hexacorallia</taxon>
        <taxon>Scleractinia</taxon>
        <taxon>Astrocoeniina</taxon>
        <taxon>Pocilloporidae</taxon>
        <taxon>Stylophora</taxon>
    </lineage>
</organism>
<dbReference type="PROSITE" id="PS50923">
    <property type="entry name" value="SUSHI"/>
    <property type="match status" value="2"/>
</dbReference>
<evidence type="ECO:0000256" key="1">
    <source>
        <dbReference type="ARBA" id="ARBA00001936"/>
    </source>
</evidence>
<feature type="domain" description="EGF-like" evidence="21">
    <location>
        <begin position="69"/>
        <end position="105"/>
    </location>
</feature>
<dbReference type="Pfam" id="PF00092">
    <property type="entry name" value="VWA"/>
    <property type="match status" value="1"/>
</dbReference>
<evidence type="ECO:0000256" key="6">
    <source>
        <dbReference type="ARBA" id="ARBA00022588"/>
    </source>
</evidence>
<dbReference type="PROSITE" id="PS00022">
    <property type="entry name" value="EGF_1"/>
    <property type="match status" value="2"/>
</dbReference>
<feature type="active site" description="Charge relay system" evidence="17">
    <location>
        <position position="533"/>
    </location>
</feature>
<evidence type="ECO:0000256" key="9">
    <source>
        <dbReference type="ARBA" id="ARBA00022729"/>
    </source>
</evidence>
<feature type="disulfide bond" evidence="18">
    <location>
        <begin position="57"/>
        <end position="66"/>
    </location>
</feature>
<keyword evidence="7 19" id="KW-0768">Sushi</keyword>
<dbReference type="InterPro" id="IPR035976">
    <property type="entry name" value="Sushi/SCR/CCP_sf"/>
</dbReference>
<dbReference type="PANTHER" id="PTHR46393:SF7">
    <property type="entry name" value="COMPLEMENT C2"/>
    <property type="match status" value="1"/>
</dbReference>
<feature type="domain" description="EGF-like" evidence="21">
    <location>
        <begin position="25"/>
        <end position="67"/>
    </location>
</feature>
<dbReference type="SUPFAM" id="SSF57535">
    <property type="entry name" value="Complement control module/SCR domain"/>
    <property type="match status" value="2"/>
</dbReference>
<evidence type="ECO:0000259" key="23">
    <source>
        <dbReference type="PROSITE" id="PS50240"/>
    </source>
</evidence>
<dbReference type="SMART" id="SM00032">
    <property type="entry name" value="CCP"/>
    <property type="match status" value="2"/>
</dbReference>
<dbReference type="OrthoDB" id="6127264at2759"/>
<keyword evidence="11" id="KW-0378">Hydrolase</keyword>
<dbReference type="Pfam" id="PF00008">
    <property type="entry name" value="EGF"/>
    <property type="match status" value="1"/>
</dbReference>
<dbReference type="Gene3D" id="2.10.25.10">
    <property type="entry name" value="Laminin"/>
    <property type="match status" value="2"/>
</dbReference>
<dbReference type="InterPro" id="IPR001254">
    <property type="entry name" value="Trypsin_dom"/>
</dbReference>
<dbReference type="InterPro" id="IPR001881">
    <property type="entry name" value="EGF-like_Ca-bd_dom"/>
</dbReference>
<accession>A0A2B4S4C6</accession>
<comment type="subcellular location">
    <subcellularLocation>
        <location evidence="3">Cell surface</location>
    </subcellularLocation>
    <subcellularLocation>
        <location evidence="4">Secreted</location>
    </subcellularLocation>
</comment>
<evidence type="ECO:0000256" key="3">
    <source>
        <dbReference type="ARBA" id="ARBA00004241"/>
    </source>
</evidence>
<keyword evidence="18" id="KW-0245">EGF-like domain</keyword>
<evidence type="ECO:0000256" key="20">
    <source>
        <dbReference type="SAM" id="SignalP"/>
    </source>
</evidence>
<dbReference type="GO" id="GO:0005576">
    <property type="term" value="C:extracellular region"/>
    <property type="evidence" value="ECO:0007669"/>
    <property type="project" value="UniProtKB-SubCell"/>
</dbReference>
<keyword evidence="25" id="KW-0472">Membrane</keyword>
<dbReference type="Pfam" id="PF00084">
    <property type="entry name" value="Sushi"/>
    <property type="match status" value="2"/>
</dbReference>
<dbReference type="SMART" id="SM00020">
    <property type="entry name" value="Tryp_SPc"/>
    <property type="match status" value="1"/>
</dbReference>
<dbReference type="PROSITE" id="PS50234">
    <property type="entry name" value="VWFA"/>
    <property type="match status" value="1"/>
</dbReference>
<dbReference type="PRINTS" id="PR00722">
    <property type="entry name" value="CHYMOTRYPSIN"/>
</dbReference>
<feature type="domain" description="Peptidase S1" evidence="23">
    <location>
        <begin position="493"/>
        <end position="740"/>
    </location>
</feature>
<feature type="domain" description="Sushi" evidence="24">
    <location>
        <begin position="120"/>
        <end position="180"/>
    </location>
</feature>
<dbReference type="InterPro" id="IPR001314">
    <property type="entry name" value="Peptidase_S1A"/>
</dbReference>
<keyword evidence="8 25" id="KW-0645">Protease</keyword>
<evidence type="ECO:0000313" key="25">
    <source>
        <dbReference type="EMBL" id="PFX23362.1"/>
    </source>
</evidence>
<dbReference type="Gene3D" id="2.10.70.10">
    <property type="entry name" value="Complement Module, domain 1"/>
    <property type="match status" value="2"/>
</dbReference>
<sequence>MIFTTSVSVIGIIFFSGCFANNVIAGTPCASNASNICYHGSQCVEENITSTGFKCLCVPGYTGQRCEVDIDECDSKPCQNGGRCEDGVKKFTCTCARGFTGATCERRSKECTDPPGSKPQSCTTPRRIRHGDFKPHEDDYLVGTTVTYFCRDNYRLRGSASVTCTNNRNWSPKQLPRCIKRAKCKDPGSPEHGRRDGSLFLLGTQVRFSCDDGYELVGLNSLQCVPLCSSCRTVRWNGTTPTCEKNDPLRGLKRVADRLREHFIDKLSWMTTDSLARAGLSSGAGGLDLVFIFDSSASVGSANFKKGVEFAKTIIEEFGISASQMGTRVAVVTFSSTAKVIFNLKTNAMANKTEAIRTLENLDFIAGGTATRLALNKTIEEIVPEARKDSKRALFLITDGRSNIGGDPSADAVILRDFQKFEIYAIGVTDSVDEKELRSIASEPFRTHVYLLKDFDDFAKLKQLISAKGNDYSECGIAGDTQLRNDDDENFRFVGGREAKPGAWPWQAAIYVKGNFRCGGALIKGNWVLTVAHCFFYDGTVKPKDVVVRMGEHNRFKEEGAEQNIRAKKLILHPNATRGNLHVGDDLALIRLKHPVKFSPLVRTVCLPEPTDVFYVRPKKPCVVAGWGSSQKVSPDDLAGPPNEVLQQIQIKFVSQRDCRENATNAVAITENVVCAGDASGKKDACKGDSGSPLVLRRSLDDSWAVIGLSSWGDGCATKGKYGVYTRLKSHLRWIKRKTNRKNGNGKKNKD</sequence>
<keyword evidence="15" id="KW-0325">Glycoprotein</keyword>
<keyword evidence="25" id="KW-0812">Transmembrane</keyword>
<feature type="domain" description="Sushi" evidence="24">
    <location>
        <begin position="182"/>
        <end position="245"/>
    </location>
</feature>
<dbReference type="InterPro" id="IPR043504">
    <property type="entry name" value="Peptidase_S1_PA_chymotrypsin"/>
</dbReference>
<dbReference type="PANTHER" id="PTHR46393">
    <property type="entry name" value="SUSHI DOMAIN-CONTAINING PROTEIN"/>
    <property type="match status" value="1"/>
</dbReference>
<dbReference type="PROSITE" id="PS50240">
    <property type="entry name" value="TRYPSIN_DOM"/>
    <property type="match status" value="1"/>
</dbReference>
<dbReference type="EMBL" id="LSMT01000210">
    <property type="protein sequence ID" value="PFX23362.1"/>
    <property type="molecule type" value="Genomic_DNA"/>
</dbReference>
<keyword evidence="12" id="KW-0720">Serine protease</keyword>
<evidence type="ECO:0000256" key="12">
    <source>
        <dbReference type="ARBA" id="ARBA00022825"/>
    </source>
</evidence>
<dbReference type="FunFam" id="2.40.10.10:FF:000003">
    <property type="entry name" value="Transmembrane serine protease 3"/>
    <property type="match status" value="1"/>
</dbReference>
<feature type="disulfide bond" evidence="18">
    <location>
        <begin position="95"/>
        <end position="104"/>
    </location>
</feature>
<gene>
    <name evidence="25" type="primary">Tmprss6</name>
    <name evidence="25" type="ORF">AWC38_SpisGene12096</name>
</gene>
<dbReference type="GO" id="GO:0006956">
    <property type="term" value="P:complement activation"/>
    <property type="evidence" value="ECO:0007669"/>
    <property type="project" value="InterPro"/>
</dbReference>
<evidence type="ECO:0000256" key="5">
    <source>
        <dbReference type="ARBA" id="ARBA00022525"/>
    </source>
</evidence>
<protein>
    <recommendedName>
        <fullName evidence="16">C3/C5 convertase</fullName>
    </recommendedName>
</protein>
<dbReference type="SUPFAM" id="SSF50494">
    <property type="entry name" value="Trypsin-like serine proteases"/>
    <property type="match status" value="1"/>
</dbReference>
<keyword evidence="5" id="KW-0964">Secreted</keyword>
<reference evidence="26" key="1">
    <citation type="journal article" date="2017" name="bioRxiv">
        <title>Comparative analysis of the genomes of Stylophora pistillata and Acropora digitifera provides evidence for extensive differences between species of corals.</title>
        <authorList>
            <person name="Voolstra C.R."/>
            <person name="Li Y."/>
            <person name="Liew Y.J."/>
            <person name="Baumgarten S."/>
            <person name="Zoccola D."/>
            <person name="Flot J.-F."/>
            <person name="Tambutte S."/>
            <person name="Allemand D."/>
            <person name="Aranda M."/>
        </authorList>
    </citation>
    <scope>NUCLEOTIDE SEQUENCE [LARGE SCALE GENOMIC DNA]</scope>
</reference>
<dbReference type="InterPro" id="IPR036465">
    <property type="entry name" value="vWFA_dom_sf"/>
</dbReference>
<keyword evidence="10" id="KW-0677">Repeat</keyword>
<evidence type="ECO:0000256" key="16">
    <source>
        <dbReference type="ARBA" id="ARBA00029636"/>
    </source>
</evidence>
<dbReference type="PROSITE" id="PS00010">
    <property type="entry name" value="ASX_HYDROXYL"/>
    <property type="match status" value="1"/>
</dbReference>
<dbReference type="GO" id="GO:0009986">
    <property type="term" value="C:cell surface"/>
    <property type="evidence" value="ECO:0007669"/>
    <property type="project" value="UniProtKB-SubCell"/>
</dbReference>
<evidence type="ECO:0000256" key="19">
    <source>
        <dbReference type="PROSITE-ProRule" id="PRU00302"/>
    </source>
</evidence>
<dbReference type="GO" id="GO:0004252">
    <property type="term" value="F:serine-type endopeptidase activity"/>
    <property type="evidence" value="ECO:0007669"/>
    <property type="project" value="InterPro"/>
</dbReference>
<dbReference type="FunFam" id="2.10.25.10:FF:000472">
    <property type="entry name" value="Uncharacterized protein, isoform A"/>
    <property type="match status" value="1"/>
</dbReference>
<proteinExistence type="predicted"/>
<dbReference type="CDD" id="cd01450">
    <property type="entry name" value="vWFA_subfamily_ECM"/>
    <property type="match status" value="1"/>
</dbReference>
<feature type="chain" id="PRO_5013083712" description="C3/C5 convertase" evidence="20">
    <location>
        <begin position="21"/>
        <end position="751"/>
    </location>
</feature>
<evidence type="ECO:0000256" key="18">
    <source>
        <dbReference type="PROSITE-ProRule" id="PRU00076"/>
    </source>
</evidence>
<keyword evidence="13" id="KW-0391">Immunity</keyword>
<dbReference type="InterPro" id="IPR000742">
    <property type="entry name" value="EGF"/>
</dbReference>
<dbReference type="Gene3D" id="2.40.10.10">
    <property type="entry name" value="Trypsin-like serine proteases"/>
    <property type="match status" value="1"/>
</dbReference>
<evidence type="ECO:0000259" key="21">
    <source>
        <dbReference type="PROSITE" id="PS50026"/>
    </source>
</evidence>
<name>A0A2B4S4C6_STYPI</name>
<dbReference type="SMART" id="SM00179">
    <property type="entry name" value="EGF_CA"/>
    <property type="match status" value="2"/>
</dbReference>
<dbReference type="InterPro" id="IPR033116">
    <property type="entry name" value="TRYPSIN_SER"/>
</dbReference>
<comment type="caution">
    <text evidence="25">The sequence shown here is derived from an EMBL/GenBank/DDBJ whole genome shotgun (WGS) entry which is preliminary data.</text>
</comment>
<keyword evidence="6" id="KW-0399">Innate immunity</keyword>
<dbReference type="PRINTS" id="PR00453">
    <property type="entry name" value="VWFADOMAIN"/>
</dbReference>
<dbReference type="PIRSF" id="PIRSF001154">
    <property type="entry name" value="Compl_C2_B"/>
    <property type="match status" value="1"/>
</dbReference>
<keyword evidence="26" id="KW-1185">Reference proteome</keyword>
<feature type="active site" description="Charge relay system" evidence="17">
    <location>
        <position position="690"/>
    </location>
</feature>